<name>A0A7M1B543_9BACT</name>
<dbReference type="PANTHER" id="PTHR30535">
    <property type="entry name" value="VITAMIN B12-BINDING PROTEIN"/>
    <property type="match status" value="1"/>
</dbReference>
<gene>
    <name evidence="3" type="ORF">FM071_00450</name>
</gene>
<feature type="domain" description="Fe/B12 periplasmic-binding" evidence="2">
    <location>
        <begin position="21"/>
        <end position="273"/>
    </location>
</feature>
<reference evidence="3 4" key="1">
    <citation type="submission" date="2019-07" db="EMBL/GenBank/DDBJ databases">
        <title>Sulfurimonas paralvinellae sp. nov., a novel mesophilic, hydrogen- and sulfur-oxidizing chemolithoautotroph within the Epsilonproteo- bacteria isolated from a deep-sea hydrothermal vent polychaete nest, reclassification of Thiomicrospira denitrificans as Sulfurimonas denitrificans comb. nov. and emended description of the genus Sulfurimonas.</title>
        <authorList>
            <person name="Wang S."/>
            <person name="Jiang L."/>
            <person name="Shao Z."/>
        </authorList>
    </citation>
    <scope>NUCLEOTIDE SEQUENCE [LARGE SCALE GENOMIC DNA]</scope>
    <source>
        <strain evidence="3 4">GO25</strain>
    </source>
</reference>
<dbReference type="Gene3D" id="3.40.50.1980">
    <property type="entry name" value="Nitrogenase molybdenum iron protein domain"/>
    <property type="match status" value="2"/>
</dbReference>
<dbReference type="InterPro" id="IPR002491">
    <property type="entry name" value="ABC_transptr_periplasmic_BD"/>
</dbReference>
<dbReference type="Pfam" id="PF01497">
    <property type="entry name" value="Peripla_BP_2"/>
    <property type="match status" value="1"/>
</dbReference>
<evidence type="ECO:0000313" key="4">
    <source>
        <dbReference type="Proteomes" id="UP000593580"/>
    </source>
</evidence>
<evidence type="ECO:0000256" key="1">
    <source>
        <dbReference type="ARBA" id="ARBA00022729"/>
    </source>
</evidence>
<proteinExistence type="predicted"/>
<protein>
    <submittedName>
        <fullName evidence="3">ABC transporter substrate-binding protein</fullName>
    </submittedName>
</protein>
<evidence type="ECO:0000313" key="3">
    <source>
        <dbReference type="EMBL" id="QOP44849.1"/>
    </source>
</evidence>
<dbReference type="NCBIfam" id="NF038402">
    <property type="entry name" value="TroA_like"/>
    <property type="match status" value="1"/>
</dbReference>
<dbReference type="PANTHER" id="PTHR30535:SF34">
    <property type="entry name" value="MOLYBDATE-BINDING PROTEIN MOLA"/>
    <property type="match status" value="1"/>
</dbReference>
<dbReference type="KEGG" id="spal:FM071_00450"/>
<dbReference type="RefSeq" id="WP_193111040.1">
    <property type="nucleotide sequence ID" value="NZ_CP041406.1"/>
</dbReference>
<keyword evidence="4" id="KW-1185">Reference proteome</keyword>
<dbReference type="PROSITE" id="PS50983">
    <property type="entry name" value="FE_B12_PBP"/>
    <property type="match status" value="1"/>
</dbReference>
<organism evidence="3 4">
    <name type="scientific">Sulfurimonas paralvinellae</name>
    <dbReference type="NCBI Taxonomy" id="317658"/>
    <lineage>
        <taxon>Bacteria</taxon>
        <taxon>Pseudomonadati</taxon>
        <taxon>Campylobacterota</taxon>
        <taxon>Epsilonproteobacteria</taxon>
        <taxon>Campylobacterales</taxon>
        <taxon>Sulfurimonadaceae</taxon>
        <taxon>Sulfurimonas</taxon>
    </lineage>
</organism>
<keyword evidence="1" id="KW-0732">Signal</keyword>
<dbReference type="GO" id="GO:0071281">
    <property type="term" value="P:cellular response to iron ion"/>
    <property type="evidence" value="ECO:0007669"/>
    <property type="project" value="TreeGrafter"/>
</dbReference>
<dbReference type="Proteomes" id="UP000593580">
    <property type="component" value="Chromosome"/>
</dbReference>
<dbReference type="EMBL" id="CP041406">
    <property type="protein sequence ID" value="QOP44849.1"/>
    <property type="molecule type" value="Genomic_DNA"/>
</dbReference>
<dbReference type="SUPFAM" id="SSF53807">
    <property type="entry name" value="Helical backbone' metal receptor"/>
    <property type="match status" value="1"/>
</dbReference>
<dbReference type="InterPro" id="IPR054828">
    <property type="entry name" value="Vit_B12_bind_prot"/>
</dbReference>
<dbReference type="AlphaFoldDB" id="A0A7M1B543"/>
<accession>A0A7M1B543</accession>
<dbReference type="InterPro" id="IPR050902">
    <property type="entry name" value="ABC_Transporter_SBP"/>
</dbReference>
<sequence length="273" mass="30309">MSIKIFLLISFFILNLHAGERIISLSPSITEIIYGLGAGDELVATSSYSLYPKAAQKLPIIGGYTNPNIEKILSHHPTLVVGQTFNAQTLEKLGYFHIKTLKLKLKIIKDIENSILLLGQTISKTKQANKLITDITNSINKIKKSKKPHSVLIVYGLHEDLRSGIYIAGSDIFFDDIIKLTGNTNAYKDDAVSQPVLGYENIIALNPEQIIILHSHATEPNVNVQKALAAWYALPTAAARNKKISIVDEDYLHIPSQRVALTIKRLSREMLDD</sequence>
<evidence type="ECO:0000259" key="2">
    <source>
        <dbReference type="PROSITE" id="PS50983"/>
    </source>
</evidence>